<reference evidence="2 3" key="1">
    <citation type="submission" date="2018-12" db="EMBL/GenBank/DDBJ databases">
        <authorList>
            <person name="Sun L."/>
            <person name="Chen Z."/>
        </authorList>
    </citation>
    <scope>NUCLEOTIDE SEQUENCE [LARGE SCALE GENOMIC DNA]</scope>
    <source>
        <strain evidence="2 3">DSM 15890</strain>
    </source>
</reference>
<comment type="caution">
    <text evidence="2">The sequence shown here is derived from an EMBL/GenBank/DDBJ whole genome shotgun (WGS) entry which is preliminary data.</text>
</comment>
<dbReference type="Proteomes" id="UP000279446">
    <property type="component" value="Unassembled WGS sequence"/>
</dbReference>
<dbReference type="InterPro" id="IPR048844">
    <property type="entry name" value="LpdD_chaperone-like"/>
</dbReference>
<evidence type="ECO:0000313" key="2">
    <source>
        <dbReference type="EMBL" id="RUT48333.1"/>
    </source>
</evidence>
<evidence type="ECO:0000259" key="1">
    <source>
        <dbReference type="Pfam" id="PF21758"/>
    </source>
</evidence>
<protein>
    <recommendedName>
        <fullName evidence="1">Prenylated flavin chaperone LpdD-like domain-containing protein</fullName>
    </recommendedName>
</protein>
<dbReference type="RefSeq" id="WP_127190468.1">
    <property type="nucleotide sequence ID" value="NZ_RZNY01000002.1"/>
</dbReference>
<feature type="domain" description="Prenylated flavin chaperone LpdD-like" evidence="1">
    <location>
        <begin position="5"/>
        <end position="105"/>
    </location>
</feature>
<sequence length="106" mass="11570">MTFDDLQLQAIPMGRDLLLIITGGEVHIGAASTAYWTDQGTEVQTSAVPGHKEHTLSGDFAQRVAGELNRTVTVVMGIHYDDLSQAEIKSIVAKTDSLLEEFLKQQ</sequence>
<gene>
    <name evidence="2" type="ORF">EJP82_02590</name>
</gene>
<proteinExistence type="predicted"/>
<organism evidence="2 3">
    <name type="scientific">Paenibacillus anaericanus</name>
    <dbReference type="NCBI Taxonomy" id="170367"/>
    <lineage>
        <taxon>Bacteria</taxon>
        <taxon>Bacillati</taxon>
        <taxon>Bacillota</taxon>
        <taxon>Bacilli</taxon>
        <taxon>Bacillales</taxon>
        <taxon>Paenibacillaceae</taxon>
        <taxon>Paenibacillus</taxon>
    </lineage>
</organism>
<dbReference type="Pfam" id="PF21758">
    <property type="entry name" value="PAC_bac"/>
    <property type="match status" value="1"/>
</dbReference>
<keyword evidence="3" id="KW-1185">Reference proteome</keyword>
<accession>A0A3S1BSB4</accession>
<dbReference type="AlphaFoldDB" id="A0A3S1BSB4"/>
<name>A0A3S1BSB4_9BACL</name>
<dbReference type="EMBL" id="RZNY01000002">
    <property type="protein sequence ID" value="RUT48333.1"/>
    <property type="molecule type" value="Genomic_DNA"/>
</dbReference>
<evidence type="ECO:0000313" key="3">
    <source>
        <dbReference type="Proteomes" id="UP000279446"/>
    </source>
</evidence>
<dbReference type="OrthoDB" id="2474789at2"/>